<proteinExistence type="predicted"/>
<dbReference type="InterPro" id="IPR011333">
    <property type="entry name" value="SKP1/BTB/POZ_sf"/>
</dbReference>
<accession>A0A409YP58</accession>
<keyword evidence="3" id="KW-1185">Reference proteome</keyword>
<sequence length="282" mass="31868">MTLLDYHFDAPDSDVILLISEAGRNTEFHVHKCILAAASPFFADMFSLPQPPTSQFDEKTPIIPVSEPSHVLDAVLRYVYPVEQPTIDSLDDLAAILGAAVKYEFMTAITALRKHLISSRFLHSSPIRVYAIACRYDFEEEAKIASRQTLCVDILDTSAPPIPDLKYISAYDYHRLLRLHARRSAAAIKLLKCPETLKCMQCNGSAFTMHDGPKWWYQWEKAAREELNLRPVTEVAFSLDFLFGAVRASGCSRCPESILDSWKFLQLLREEIDALPSTVQLD</sequence>
<dbReference type="InParanoid" id="A0A409YP58"/>
<gene>
    <name evidence="2" type="ORF">CVT26_002273</name>
</gene>
<organism evidence="2 3">
    <name type="scientific">Gymnopilus dilepis</name>
    <dbReference type="NCBI Taxonomy" id="231916"/>
    <lineage>
        <taxon>Eukaryota</taxon>
        <taxon>Fungi</taxon>
        <taxon>Dikarya</taxon>
        <taxon>Basidiomycota</taxon>
        <taxon>Agaricomycotina</taxon>
        <taxon>Agaricomycetes</taxon>
        <taxon>Agaricomycetidae</taxon>
        <taxon>Agaricales</taxon>
        <taxon>Agaricineae</taxon>
        <taxon>Hymenogastraceae</taxon>
        <taxon>Gymnopilus</taxon>
    </lineage>
</organism>
<dbReference type="Proteomes" id="UP000284706">
    <property type="component" value="Unassembled WGS sequence"/>
</dbReference>
<dbReference type="Gene3D" id="3.30.710.10">
    <property type="entry name" value="Potassium Channel Kv1.1, Chain A"/>
    <property type="match status" value="1"/>
</dbReference>
<reference evidence="2 3" key="1">
    <citation type="journal article" date="2018" name="Evol. Lett.">
        <title>Horizontal gene cluster transfer increased hallucinogenic mushroom diversity.</title>
        <authorList>
            <person name="Reynolds H.T."/>
            <person name="Vijayakumar V."/>
            <person name="Gluck-Thaler E."/>
            <person name="Korotkin H.B."/>
            <person name="Matheny P.B."/>
            <person name="Slot J.C."/>
        </authorList>
    </citation>
    <scope>NUCLEOTIDE SEQUENCE [LARGE SCALE GENOMIC DNA]</scope>
    <source>
        <strain evidence="2 3">SRW20</strain>
    </source>
</reference>
<dbReference type="OrthoDB" id="71307at2759"/>
<evidence type="ECO:0000259" key="1">
    <source>
        <dbReference type="PROSITE" id="PS50097"/>
    </source>
</evidence>
<dbReference type="Pfam" id="PF00651">
    <property type="entry name" value="BTB"/>
    <property type="match status" value="1"/>
</dbReference>
<dbReference type="SMART" id="SM00225">
    <property type="entry name" value="BTB"/>
    <property type="match status" value="1"/>
</dbReference>
<feature type="domain" description="BTB" evidence="1">
    <location>
        <begin position="13"/>
        <end position="80"/>
    </location>
</feature>
<dbReference type="STRING" id="231916.A0A409YP58"/>
<evidence type="ECO:0000313" key="3">
    <source>
        <dbReference type="Proteomes" id="UP000284706"/>
    </source>
</evidence>
<evidence type="ECO:0000313" key="2">
    <source>
        <dbReference type="EMBL" id="PPR04444.1"/>
    </source>
</evidence>
<dbReference type="CDD" id="cd18186">
    <property type="entry name" value="BTB_POZ_ZBTB_KLHL-like"/>
    <property type="match status" value="1"/>
</dbReference>
<dbReference type="PROSITE" id="PS50097">
    <property type="entry name" value="BTB"/>
    <property type="match status" value="1"/>
</dbReference>
<dbReference type="InterPro" id="IPR000210">
    <property type="entry name" value="BTB/POZ_dom"/>
</dbReference>
<dbReference type="AlphaFoldDB" id="A0A409YP58"/>
<dbReference type="SUPFAM" id="SSF54695">
    <property type="entry name" value="POZ domain"/>
    <property type="match status" value="1"/>
</dbReference>
<comment type="caution">
    <text evidence="2">The sequence shown here is derived from an EMBL/GenBank/DDBJ whole genome shotgun (WGS) entry which is preliminary data.</text>
</comment>
<name>A0A409YP58_9AGAR</name>
<protein>
    <recommendedName>
        <fullName evidence="1">BTB domain-containing protein</fullName>
    </recommendedName>
</protein>
<dbReference type="EMBL" id="NHYE01000624">
    <property type="protein sequence ID" value="PPR04444.1"/>
    <property type="molecule type" value="Genomic_DNA"/>
</dbReference>